<organism evidence="2">
    <name type="scientific">Ralstonia syzygii R24</name>
    <dbReference type="NCBI Taxonomy" id="907261"/>
    <lineage>
        <taxon>Bacteria</taxon>
        <taxon>Pseudomonadati</taxon>
        <taxon>Pseudomonadota</taxon>
        <taxon>Betaproteobacteria</taxon>
        <taxon>Burkholderiales</taxon>
        <taxon>Burkholderiaceae</taxon>
        <taxon>Ralstonia</taxon>
        <taxon>Ralstonia solanacearum species complex</taxon>
    </lineage>
</organism>
<reference evidence="2" key="2">
    <citation type="submission" date="2011-04" db="EMBL/GenBank/DDBJ databases">
        <authorList>
            <person name="Genoscope - CEA"/>
        </authorList>
    </citation>
    <scope>NUCLEOTIDE SEQUENCE</scope>
    <source>
        <strain evidence="2">R24</strain>
    </source>
</reference>
<sequence length="80" mass="9161">MSESKITSDAKNALRLRSLAEAWRIHEHTLMAAQCVILETDCAGITDAYQFETGNLGQIILTLLRHPVIYCFFLCFRLMR</sequence>
<protein>
    <submittedName>
        <fullName evidence="2">Uncharacterized protein</fullName>
    </submittedName>
</protein>
<keyword evidence="1" id="KW-0812">Transmembrane</keyword>
<evidence type="ECO:0000256" key="1">
    <source>
        <dbReference type="SAM" id="Phobius"/>
    </source>
</evidence>
<feature type="transmembrane region" description="Helical" evidence="1">
    <location>
        <begin position="59"/>
        <end position="79"/>
    </location>
</feature>
<accession>G3A9X9</accession>
<reference evidence="2" key="1">
    <citation type="journal article" date="2011" name="PLoS ONE">
        <title>Ralstonia syzygii, the Blood Disease Bacterium and some Asian R. solanacearum strains form a single genomic species despite divergent lifestyles.</title>
        <authorList>
            <person name="Remenant B."/>
            <person name="de Cambiaire J.C."/>
            <person name="Cellier G."/>
            <person name="Jacobs J.M."/>
            <person name="Mangenot S."/>
            <person name="Barbe V."/>
            <person name="Lajus A."/>
            <person name="Vallenet D."/>
            <person name="Medigue C."/>
            <person name="Fegan M."/>
            <person name="Allen C."/>
            <person name="Prior P."/>
        </authorList>
    </citation>
    <scope>NUCLEOTIDE SEQUENCE</scope>
    <source>
        <strain evidence="2">R24</strain>
    </source>
</reference>
<dbReference type="AlphaFoldDB" id="G3A9X9"/>
<evidence type="ECO:0000313" key="2">
    <source>
        <dbReference type="EMBL" id="CCA88111.1"/>
    </source>
</evidence>
<proteinExistence type="predicted"/>
<keyword evidence="1" id="KW-0472">Membrane</keyword>
<name>G3A9X9_9RALS</name>
<gene>
    <name evidence="2" type="ORF">RALSY_mp10651</name>
</gene>
<keyword evidence="1" id="KW-1133">Transmembrane helix</keyword>
<dbReference type="EMBL" id="FR854090">
    <property type="protein sequence ID" value="CCA88111.1"/>
    <property type="molecule type" value="Genomic_DNA"/>
</dbReference>